<accession>A0A7G9RLV1</accession>
<gene>
    <name evidence="1" type="ORF">H9K76_18915</name>
</gene>
<reference evidence="1 2" key="1">
    <citation type="submission" date="2020-08" db="EMBL/GenBank/DDBJ databases">
        <title>Genome sequence of Diaphorobacter ruginosibacter DSM 27467T.</title>
        <authorList>
            <person name="Hyun D.-W."/>
            <person name="Bae J.-W."/>
        </authorList>
    </citation>
    <scope>NUCLEOTIDE SEQUENCE [LARGE SCALE GENOMIC DNA]</scope>
    <source>
        <strain evidence="1 2">DSM 27467</strain>
    </source>
</reference>
<dbReference type="RefSeq" id="WP_187596842.1">
    <property type="nucleotide sequence ID" value="NZ_CP060714.1"/>
</dbReference>
<organism evidence="1 2">
    <name type="scientific">Diaphorobacter ruginosibacter</name>
    <dbReference type="NCBI Taxonomy" id="1715720"/>
    <lineage>
        <taxon>Bacteria</taxon>
        <taxon>Pseudomonadati</taxon>
        <taxon>Pseudomonadota</taxon>
        <taxon>Betaproteobacteria</taxon>
        <taxon>Burkholderiales</taxon>
        <taxon>Comamonadaceae</taxon>
        <taxon>Diaphorobacter</taxon>
    </lineage>
</organism>
<evidence type="ECO:0000313" key="1">
    <source>
        <dbReference type="EMBL" id="QNN56576.1"/>
    </source>
</evidence>
<evidence type="ECO:0000313" key="2">
    <source>
        <dbReference type="Proteomes" id="UP000515811"/>
    </source>
</evidence>
<name>A0A7G9RLV1_9BURK</name>
<sequence>MPENAKVLARWISAGHAAPAPQSVRLLLHDYLGKLPRQGHGLDASRIPHSMLYLPRNGIDRGTVDWFRSTPLGRCEKVLLFLGIHMPCVACTPTFAIRNLQLPESHRFRRLQIVGARHDPTRPIEPLTQHFGEYDGWDAIWTTL</sequence>
<dbReference type="Proteomes" id="UP000515811">
    <property type="component" value="Chromosome"/>
</dbReference>
<dbReference type="EMBL" id="CP060714">
    <property type="protein sequence ID" value="QNN56576.1"/>
    <property type="molecule type" value="Genomic_DNA"/>
</dbReference>
<protein>
    <submittedName>
        <fullName evidence="1">Uncharacterized protein</fullName>
    </submittedName>
</protein>
<proteinExistence type="predicted"/>
<dbReference type="KEGG" id="drg:H9K76_18915"/>
<dbReference type="AlphaFoldDB" id="A0A7G9RLV1"/>
<keyword evidence="2" id="KW-1185">Reference proteome</keyword>